<dbReference type="OrthoDB" id="6189127at2"/>
<keyword evidence="2" id="KW-1133">Transmembrane helix</keyword>
<organism evidence="3 4">
    <name type="scientific">Thiocapsa rosea</name>
    <dbReference type="NCBI Taxonomy" id="69360"/>
    <lineage>
        <taxon>Bacteria</taxon>
        <taxon>Pseudomonadati</taxon>
        <taxon>Pseudomonadota</taxon>
        <taxon>Gammaproteobacteria</taxon>
        <taxon>Chromatiales</taxon>
        <taxon>Chromatiaceae</taxon>
        <taxon>Thiocapsa</taxon>
    </lineage>
</organism>
<dbReference type="EMBL" id="RBXL01000001">
    <property type="protein sequence ID" value="RKT45745.1"/>
    <property type="molecule type" value="Genomic_DNA"/>
</dbReference>
<feature type="compositionally biased region" description="Low complexity" evidence="1">
    <location>
        <begin position="265"/>
        <end position="277"/>
    </location>
</feature>
<feature type="compositionally biased region" description="Low complexity" evidence="1">
    <location>
        <begin position="243"/>
        <end position="256"/>
    </location>
</feature>
<feature type="region of interest" description="Disordered" evidence="1">
    <location>
        <begin position="195"/>
        <end position="310"/>
    </location>
</feature>
<accession>A0A495VBB9</accession>
<dbReference type="AlphaFoldDB" id="A0A495VBB9"/>
<proteinExistence type="predicted"/>
<feature type="region of interest" description="Disordered" evidence="1">
    <location>
        <begin position="143"/>
        <end position="178"/>
    </location>
</feature>
<evidence type="ECO:0000313" key="3">
    <source>
        <dbReference type="EMBL" id="RKT45745.1"/>
    </source>
</evidence>
<keyword evidence="2" id="KW-0472">Membrane</keyword>
<dbReference type="RefSeq" id="WP_120797953.1">
    <property type="nucleotide sequence ID" value="NZ_RBXL01000001.1"/>
</dbReference>
<dbReference type="Proteomes" id="UP000274556">
    <property type="component" value="Unassembled WGS sequence"/>
</dbReference>
<keyword evidence="2" id="KW-0812">Transmembrane</keyword>
<feature type="compositionally biased region" description="Low complexity" evidence="1">
    <location>
        <begin position="153"/>
        <end position="166"/>
    </location>
</feature>
<keyword evidence="4" id="KW-1185">Reference proteome</keyword>
<reference evidence="3 4" key="1">
    <citation type="submission" date="2018-10" db="EMBL/GenBank/DDBJ databases">
        <title>Genomic Encyclopedia of Archaeal and Bacterial Type Strains, Phase II (KMG-II): from individual species to whole genera.</title>
        <authorList>
            <person name="Goeker M."/>
        </authorList>
    </citation>
    <scope>NUCLEOTIDE SEQUENCE [LARGE SCALE GENOMIC DNA]</scope>
    <source>
        <strain evidence="3 4">DSM 235</strain>
    </source>
</reference>
<comment type="caution">
    <text evidence="3">The sequence shown here is derived from an EMBL/GenBank/DDBJ whole genome shotgun (WGS) entry which is preliminary data.</text>
</comment>
<dbReference type="InterPro" id="IPR036680">
    <property type="entry name" value="SPOR-like_sf"/>
</dbReference>
<sequence>MENTADTATLADQIGSLSDALARHRLEFQAAESALVTRIADVDDDRRLTTNRLQRAWQTHHEEIDARLKHQASVFFGSLLLVAALLGGALFLAYGQLDAARRTLLEDVARLRVDYEQLAGVAVQDAALQESLAELRASVAAMSESLPPRVEDTAPPTATEETASTDQGQAGLAPEPADWTETIDDKVAKTAEEIPGAPAEDASVPSAEALPEAEAEASPSGSATREETAQALPDTPENVAGLDAEPTSEPTSEPAPEAAPEPDPASDLTPSAPQADDPSPPVEEAPPQSIEPTAPTLETDAEGTPSVSTRIGDETLAVGNTPFALQLIGFYSLDELLDFARREALPSRVYFREESYQGRPWFVLIHGLHARYSDATDAIDRLPTELAILDTWIRNFPPETRLGILDIER</sequence>
<dbReference type="Gene3D" id="3.30.70.1070">
    <property type="entry name" value="Sporulation related repeat"/>
    <property type="match status" value="1"/>
</dbReference>
<gene>
    <name evidence="3" type="ORF">BDD21_3218</name>
</gene>
<evidence type="ECO:0000313" key="4">
    <source>
        <dbReference type="Proteomes" id="UP000274556"/>
    </source>
</evidence>
<feature type="transmembrane region" description="Helical" evidence="2">
    <location>
        <begin position="74"/>
        <end position="94"/>
    </location>
</feature>
<evidence type="ECO:0000256" key="2">
    <source>
        <dbReference type="SAM" id="Phobius"/>
    </source>
</evidence>
<dbReference type="GO" id="GO:0042834">
    <property type="term" value="F:peptidoglycan binding"/>
    <property type="evidence" value="ECO:0007669"/>
    <property type="project" value="InterPro"/>
</dbReference>
<evidence type="ECO:0000256" key="1">
    <source>
        <dbReference type="SAM" id="MobiDB-lite"/>
    </source>
</evidence>
<feature type="compositionally biased region" description="Low complexity" evidence="1">
    <location>
        <begin position="202"/>
        <end position="223"/>
    </location>
</feature>
<protein>
    <submittedName>
        <fullName evidence="3">DamX protein</fullName>
    </submittedName>
</protein>
<name>A0A495VBB9_9GAMM</name>